<dbReference type="OrthoDB" id="647046at2"/>
<feature type="region of interest" description="Disordered" evidence="1">
    <location>
        <begin position="27"/>
        <end position="46"/>
    </location>
</feature>
<evidence type="ECO:0000256" key="1">
    <source>
        <dbReference type="SAM" id="MobiDB-lite"/>
    </source>
</evidence>
<organism evidence="3 4">
    <name type="scientific">Pontibacter lucknowensis</name>
    <dbReference type="NCBI Taxonomy" id="1077936"/>
    <lineage>
        <taxon>Bacteria</taxon>
        <taxon>Pseudomonadati</taxon>
        <taxon>Bacteroidota</taxon>
        <taxon>Cytophagia</taxon>
        <taxon>Cytophagales</taxon>
        <taxon>Hymenobacteraceae</taxon>
        <taxon>Pontibacter</taxon>
    </lineage>
</organism>
<evidence type="ECO:0000256" key="2">
    <source>
        <dbReference type="SAM" id="SignalP"/>
    </source>
</evidence>
<feature type="signal peptide" evidence="2">
    <location>
        <begin position="1"/>
        <end position="19"/>
    </location>
</feature>
<keyword evidence="4" id="KW-1185">Reference proteome</keyword>
<dbReference type="Proteomes" id="UP000185924">
    <property type="component" value="Unassembled WGS sequence"/>
</dbReference>
<dbReference type="RefSeq" id="WP_007654195.1">
    <property type="nucleotide sequence ID" value="NZ_FTNM01000001.1"/>
</dbReference>
<evidence type="ECO:0000313" key="4">
    <source>
        <dbReference type="Proteomes" id="UP000185924"/>
    </source>
</evidence>
<protein>
    <recommendedName>
        <fullName evidence="5">Phosphopeptide-binding protein</fullName>
    </recommendedName>
</protein>
<feature type="compositionally biased region" description="Low complexity" evidence="1">
    <location>
        <begin position="32"/>
        <end position="46"/>
    </location>
</feature>
<name>A0A1N6UHB9_9BACT</name>
<proteinExistence type="predicted"/>
<accession>A0A1N6UHB9</accession>
<reference evidence="4" key="1">
    <citation type="submission" date="2017-01" db="EMBL/GenBank/DDBJ databases">
        <authorList>
            <person name="Varghese N."/>
            <person name="Submissions S."/>
        </authorList>
    </citation>
    <scope>NUCLEOTIDE SEQUENCE [LARGE SCALE GENOMIC DNA]</scope>
    <source>
        <strain evidence="4">DM9</strain>
    </source>
</reference>
<feature type="chain" id="PRO_5009938753" description="Phosphopeptide-binding protein" evidence="2">
    <location>
        <begin position="20"/>
        <end position="278"/>
    </location>
</feature>
<dbReference type="EMBL" id="FTNM01000001">
    <property type="protein sequence ID" value="SIQ64716.1"/>
    <property type="molecule type" value="Genomic_DNA"/>
</dbReference>
<evidence type="ECO:0008006" key="5">
    <source>
        <dbReference type="Google" id="ProtNLM"/>
    </source>
</evidence>
<evidence type="ECO:0000313" key="3">
    <source>
        <dbReference type="EMBL" id="SIQ64716.1"/>
    </source>
</evidence>
<dbReference type="AlphaFoldDB" id="A0A1N6UHB9"/>
<sequence>MKKTYLLFASALMLAFASCDTTRQMQDDETRTPVMATTTGPTPTGAVMSKGGLRVFAFDDSQKYPESQLRLNTPPANGVVQPGPVEFSYELSNFQLTRMTPHSNSEFMANSQEGQHIHNIVDNEPYTAHYETTFTKEMEEGEHVVLSFISRSYHESLKHRGAYDLRMVTVGRPQQRMEFDMKGQHMFYSRPKGEYVGADTRRIMLDFYLINTDLSTTGNKVRATINGNEFVLDKWMPHIIEGLPMGETTIKLELINNAGAVIPGPYNSVTRTITLKES</sequence>
<gene>
    <name evidence="3" type="ORF">SAMN05421545_0871</name>
</gene>
<dbReference type="PROSITE" id="PS51257">
    <property type="entry name" value="PROKAR_LIPOPROTEIN"/>
    <property type="match status" value="1"/>
</dbReference>
<keyword evidence="2" id="KW-0732">Signal</keyword>
<dbReference type="STRING" id="1077936.SAMN05421545_0871"/>